<sequence length="492" mass="56703">MDNEYPLTPIQLGMLFNSVRFPHSGVEIEQIIMHLDEPVELEKFKLAWFQLTQNHDVLRSCFEWADINSPTQTVKSQVDVEYNIHDWAERLPESINNEFELFLKKDRLIDIDLSVAPLFRVNVFKKKNDEIICLWTFHHAILDGRSFAPLLNELFEIYHSLVNDINLVSTNPTPFKHFAQWMDQSKNNDAEKYWRELLSGINSPTSLSNILAPDEKQSTSAVLSEELKLSSALTNDLTQLADANNISTNVLIQAAWALLLHRYSGEDDIVYGNTRACRHASVPGSQDIIGVLINTVPVRVKVDLNKKLMPWLAEIREQHLSVREFEHTPLTRIQKWSELPAQTPLFESLVVYEGYTLNDRLRKQGGDWLNREFQYRGQTSFPLALIVYAGSELLLRLEYNGQRFSGAAIKNILLQLRAILLSMVEQPDCKVGEISYVDSNEKTHLLERYALTNNEPNITQCIHQRFEKIVAQYPDSTALIFEDQKMTYLELN</sequence>
<dbReference type="PANTHER" id="PTHR45527:SF11">
    <property type="entry name" value="NONRIBOSOMAL PEPTIDE SYNTHETASE 5"/>
    <property type="match status" value="1"/>
</dbReference>
<feature type="domain" description="Condensation" evidence="4">
    <location>
        <begin position="2"/>
        <end position="446"/>
    </location>
</feature>
<dbReference type="SUPFAM" id="SSF56801">
    <property type="entry name" value="Acetyl-CoA synthetase-like"/>
    <property type="match status" value="1"/>
</dbReference>
<evidence type="ECO:0000259" key="4">
    <source>
        <dbReference type="Pfam" id="PF00668"/>
    </source>
</evidence>
<evidence type="ECO:0000256" key="2">
    <source>
        <dbReference type="ARBA" id="ARBA00022553"/>
    </source>
</evidence>
<reference evidence="5" key="1">
    <citation type="submission" date="2018-06" db="EMBL/GenBank/DDBJ databases">
        <authorList>
            <person name="Zhirakovskaya E."/>
        </authorList>
    </citation>
    <scope>NUCLEOTIDE SEQUENCE</scope>
</reference>
<feature type="non-terminal residue" evidence="5">
    <location>
        <position position="492"/>
    </location>
</feature>
<keyword evidence="1" id="KW-0596">Phosphopantetheine</keyword>
<dbReference type="InterPro" id="IPR023213">
    <property type="entry name" value="CAT-like_dom_sf"/>
</dbReference>
<dbReference type="GO" id="GO:0005737">
    <property type="term" value="C:cytoplasm"/>
    <property type="evidence" value="ECO:0007669"/>
    <property type="project" value="TreeGrafter"/>
</dbReference>
<organism evidence="5">
    <name type="scientific">hydrothermal vent metagenome</name>
    <dbReference type="NCBI Taxonomy" id="652676"/>
    <lineage>
        <taxon>unclassified sequences</taxon>
        <taxon>metagenomes</taxon>
        <taxon>ecological metagenomes</taxon>
    </lineage>
</organism>
<keyword evidence="3" id="KW-0436">Ligase</keyword>
<dbReference type="GO" id="GO:0016874">
    <property type="term" value="F:ligase activity"/>
    <property type="evidence" value="ECO:0007669"/>
    <property type="project" value="UniProtKB-KW"/>
</dbReference>
<proteinExistence type="predicted"/>
<evidence type="ECO:0000256" key="1">
    <source>
        <dbReference type="ARBA" id="ARBA00022450"/>
    </source>
</evidence>
<dbReference type="Pfam" id="PF00668">
    <property type="entry name" value="Condensation"/>
    <property type="match status" value="1"/>
</dbReference>
<keyword evidence="2" id="KW-0597">Phosphoprotein</keyword>
<gene>
    <name evidence="5" type="ORF">MNBD_GAMMA08-142</name>
</gene>
<dbReference type="GO" id="GO:0044550">
    <property type="term" value="P:secondary metabolite biosynthetic process"/>
    <property type="evidence" value="ECO:0007669"/>
    <property type="project" value="TreeGrafter"/>
</dbReference>
<dbReference type="GO" id="GO:0031177">
    <property type="term" value="F:phosphopantetheine binding"/>
    <property type="evidence" value="ECO:0007669"/>
    <property type="project" value="TreeGrafter"/>
</dbReference>
<accession>A0A3B0WSC4</accession>
<dbReference type="PANTHER" id="PTHR45527">
    <property type="entry name" value="NONRIBOSOMAL PEPTIDE SYNTHETASE"/>
    <property type="match status" value="1"/>
</dbReference>
<evidence type="ECO:0000256" key="3">
    <source>
        <dbReference type="ARBA" id="ARBA00022598"/>
    </source>
</evidence>
<dbReference type="AlphaFoldDB" id="A0A3B0WSC4"/>
<dbReference type="GO" id="GO:0043041">
    <property type="term" value="P:amino acid activation for nonribosomal peptide biosynthetic process"/>
    <property type="evidence" value="ECO:0007669"/>
    <property type="project" value="TreeGrafter"/>
</dbReference>
<dbReference type="Gene3D" id="3.30.559.10">
    <property type="entry name" value="Chloramphenicol acetyltransferase-like domain"/>
    <property type="match status" value="1"/>
</dbReference>
<dbReference type="InterPro" id="IPR001242">
    <property type="entry name" value="Condensation_dom"/>
</dbReference>
<protein>
    <submittedName>
        <fullName evidence="5">Polyketide synthase modules and related proteins</fullName>
    </submittedName>
</protein>
<dbReference type="SUPFAM" id="SSF52777">
    <property type="entry name" value="CoA-dependent acyltransferases"/>
    <property type="match status" value="2"/>
</dbReference>
<dbReference type="EMBL" id="UOFH01000043">
    <property type="protein sequence ID" value="VAW58905.1"/>
    <property type="molecule type" value="Genomic_DNA"/>
</dbReference>
<name>A0A3B0WSC4_9ZZZZ</name>
<dbReference type="Gene3D" id="3.30.559.30">
    <property type="entry name" value="Nonribosomal peptide synthetase, condensation domain"/>
    <property type="match status" value="1"/>
</dbReference>
<evidence type="ECO:0000313" key="5">
    <source>
        <dbReference type="EMBL" id="VAW58905.1"/>
    </source>
</evidence>